<sequence length="345" mass="36886">MTGYGFTNFQQVLSGASQIGSDTRIKLNSTEILTLWDVSLSALTAADFNFLDPVAAEVPVNKTMDKAAQAWNANGWFVLNNTWGSTDMTAGKDYTLTSQFNTADMTGGTTFNWSYPLTTTNTRVLAYPEVIFGVSPYNAASNPSDTARVFPVQVADLKSLTADFDLSYSGNLGGFNVAFDIWLANSATGTGESVVTNEIMIWIHEGGFGAYGDPVGTYTNGDFKATIYHKGTYTALVADKDWTQGTVDVADVIAKLKDLGIVSDTEYLRSVELGAEVGSGTGSLTINDLQLNVETRVDGGTKSFLVDGTGTTVDVVADAPVMAPRNQPLRWLRICLTATGMSSEP</sequence>
<proteinExistence type="inferred from homology"/>
<dbReference type="SUPFAM" id="SSF49899">
    <property type="entry name" value="Concanavalin A-like lectins/glucanases"/>
    <property type="match status" value="1"/>
</dbReference>
<keyword evidence="2" id="KW-0326">Glycosidase</keyword>
<evidence type="ECO:0000256" key="2">
    <source>
        <dbReference type="RuleBase" id="RU361163"/>
    </source>
</evidence>
<evidence type="ECO:0000313" key="4">
    <source>
        <dbReference type="Proteomes" id="UP001556118"/>
    </source>
</evidence>
<keyword evidence="2" id="KW-0378">Hydrolase</keyword>
<keyword evidence="4" id="KW-1185">Reference proteome</keyword>
<dbReference type="EMBL" id="JBFNXR010000031">
    <property type="protein sequence ID" value="MEW9855344.1"/>
    <property type="molecule type" value="Genomic_DNA"/>
</dbReference>
<dbReference type="Proteomes" id="UP001556118">
    <property type="component" value="Unassembled WGS sequence"/>
</dbReference>
<evidence type="ECO:0008006" key="5">
    <source>
        <dbReference type="Google" id="ProtNLM"/>
    </source>
</evidence>
<evidence type="ECO:0000313" key="3">
    <source>
        <dbReference type="EMBL" id="MEW9855344.1"/>
    </source>
</evidence>
<keyword evidence="2" id="KW-0119">Carbohydrate metabolism</keyword>
<dbReference type="PANTHER" id="PTHR34002">
    <property type="entry name" value="BLR1656 PROTEIN"/>
    <property type="match status" value="1"/>
</dbReference>
<reference evidence="3 4" key="1">
    <citation type="submission" date="2024-06" db="EMBL/GenBank/DDBJ databases">
        <title>Novosphingobium rhizovicinus M1R2S20.</title>
        <authorList>
            <person name="Sun J.-Q."/>
        </authorList>
    </citation>
    <scope>NUCLEOTIDE SEQUENCE [LARGE SCALE GENOMIC DNA]</scope>
    <source>
        <strain evidence="3 4">M1R2S20</strain>
    </source>
</reference>
<keyword evidence="2" id="KW-0624">Polysaccharide degradation</keyword>
<dbReference type="InterPro" id="IPR013320">
    <property type="entry name" value="ConA-like_dom_sf"/>
</dbReference>
<comment type="similarity">
    <text evidence="1 2">Belongs to the glycosyl hydrolase 12 (cellulase H) family.</text>
</comment>
<gene>
    <name evidence="3" type="ORF">ABUH87_09200</name>
</gene>
<accession>A0ABV3RCD7</accession>
<name>A0ABV3RCD7_9SPHN</name>
<comment type="caution">
    <text evidence="3">The sequence shown here is derived from an EMBL/GenBank/DDBJ whole genome shotgun (WGS) entry which is preliminary data.</text>
</comment>
<dbReference type="RefSeq" id="WP_367772752.1">
    <property type="nucleotide sequence ID" value="NZ_JBFNXR010000031.1"/>
</dbReference>
<dbReference type="InterPro" id="IPR002594">
    <property type="entry name" value="GH12"/>
</dbReference>
<dbReference type="Gene3D" id="2.60.120.180">
    <property type="match status" value="1"/>
</dbReference>
<dbReference type="Pfam" id="PF01670">
    <property type="entry name" value="Glyco_hydro_12"/>
    <property type="match status" value="1"/>
</dbReference>
<evidence type="ECO:0000256" key="1">
    <source>
        <dbReference type="ARBA" id="ARBA00005519"/>
    </source>
</evidence>
<dbReference type="InterPro" id="IPR013319">
    <property type="entry name" value="GH11/12"/>
</dbReference>
<protein>
    <recommendedName>
        <fullName evidence="5">Glycosyl hydrolase family 12</fullName>
    </recommendedName>
</protein>
<organism evidence="3 4">
    <name type="scientific">Novosphingobium rhizovicinum</name>
    <dbReference type="NCBI Taxonomy" id="3228928"/>
    <lineage>
        <taxon>Bacteria</taxon>
        <taxon>Pseudomonadati</taxon>
        <taxon>Pseudomonadota</taxon>
        <taxon>Alphaproteobacteria</taxon>
        <taxon>Sphingomonadales</taxon>
        <taxon>Sphingomonadaceae</taxon>
        <taxon>Novosphingobium</taxon>
    </lineage>
</organism>
<dbReference type="PANTHER" id="PTHR34002:SF9">
    <property type="entry name" value="XYLOGLUCAN-SPECIFIC ENDO-BETA-1,4-GLUCANASE A"/>
    <property type="match status" value="1"/>
</dbReference>